<keyword evidence="4" id="KW-0997">Cell inner membrane</keyword>
<evidence type="ECO:0000256" key="2">
    <source>
        <dbReference type="ARBA" id="ARBA00022448"/>
    </source>
</evidence>
<keyword evidence="3" id="KW-1003">Cell membrane</keyword>
<protein>
    <recommendedName>
        <fullName evidence="8">Autoinducer 2 import system permease protein LsrD</fullName>
    </recommendedName>
</protein>
<evidence type="ECO:0000313" key="11">
    <source>
        <dbReference type="Proteomes" id="UP001315967"/>
    </source>
</evidence>
<accession>A0ABY5P4Y7</accession>
<dbReference type="PANTHER" id="PTHR32196">
    <property type="entry name" value="ABC TRANSPORTER PERMEASE PROTEIN YPHD-RELATED-RELATED"/>
    <property type="match status" value="1"/>
</dbReference>
<evidence type="ECO:0000256" key="9">
    <source>
        <dbReference type="SAM" id="Phobius"/>
    </source>
</evidence>
<keyword evidence="2" id="KW-0813">Transport</keyword>
<name>A0ABY5P4Y7_9LACT</name>
<evidence type="ECO:0000256" key="1">
    <source>
        <dbReference type="ARBA" id="ARBA00004651"/>
    </source>
</evidence>
<dbReference type="InterPro" id="IPR001851">
    <property type="entry name" value="ABC_transp_permease"/>
</dbReference>
<evidence type="ECO:0000256" key="4">
    <source>
        <dbReference type="ARBA" id="ARBA00022519"/>
    </source>
</evidence>
<gene>
    <name evidence="10" type="ORF">NRE15_11650</name>
</gene>
<dbReference type="EMBL" id="CP102453">
    <property type="protein sequence ID" value="UUX33545.1"/>
    <property type="molecule type" value="Genomic_DNA"/>
</dbReference>
<feature type="transmembrane region" description="Helical" evidence="9">
    <location>
        <begin position="127"/>
        <end position="150"/>
    </location>
</feature>
<comment type="subcellular location">
    <subcellularLocation>
        <location evidence="1">Cell membrane</location>
        <topology evidence="1">Multi-pass membrane protein</topology>
    </subcellularLocation>
</comment>
<feature type="transmembrane region" description="Helical" evidence="9">
    <location>
        <begin position="93"/>
        <end position="115"/>
    </location>
</feature>
<evidence type="ECO:0000256" key="5">
    <source>
        <dbReference type="ARBA" id="ARBA00022692"/>
    </source>
</evidence>
<evidence type="ECO:0000256" key="8">
    <source>
        <dbReference type="ARBA" id="ARBA00039381"/>
    </source>
</evidence>
<proteinExistence type="predicted"/>
<keyword evidence="6 9" id="KW-1133">Transmembrane helix</keyword>
<keyword evidence="7 9" id="KW-0472">Membrane</keyword>
<evidence type="ECO:0000256" key="7">
    <source>
        <dbReference type="ARBA" id="ARBA00023136"/>
    </source>
</evidence>
<organism evidence="10 11">
    <name type="scientific">Fundicoccus culcitae</name>
    <dbReference type="NCBI Taxonomy" id="2969821"/>
    <lineage>
        <taxon>Bacteria</taxon>
        <taxon>Bacillati</taxon>
        <taxon>Bacillota</taxon>
        <taxon>Bacilli</taxon>
        <taxon>Lactobacillales</taxon>
        <taxon>Aerococcaceae</taxon>
        <taxon>Fundicoccus</taxon>
    </lineage>
</organism>
<dbReference type="CDD" id="cd06579">
    <property type="entry name" value="TM_PBP1_transp_AraH_like"/>
    <property type="match status" value="1"/>
</dbReference>
<evidence type="ECO:0000256" key="6">
    <source>
        <dbReference type="ARBA" id="ARBA00022989"/>
    </source>
</evidence>
<dbReference type="Pfam" id="PF02653">
    <property type="entry name" value="BPD_transp_2"/>
    <property type="match status" value="1"/>
</dbReference>
<keyword evidence="5 9" id="KW-0812">Transmembrane</keyword>
<evidence type="ECO:0000256" key="3">
    <source>
        <dbReference type="ARBA" id="ARBA00022475"/>
    </source>
</evidence>
<feature type="transmembrane region" description="Helical" evidence="9">
    <location>
        <begin position="222"/>
        <end position="241"/>
    </location>
</feature>
<feature type="transmembrane region" description="Helical" evidence="9">
    <location>
        <begin position="302"/>
        <end position="318"/>
    </location>
</feature>
<feature type="transmembrane region" description="Helical" evidence="9">
    <location>
        <begin position="45"/>
        <end position="64"/>
    </location>
</feature>
<keyword evidence="11" id="KW-1185">Reference proteome</keyword>
<dbReference type="Proteomes" id="UP001315967">
    <property type="component" value="Chromosome"/>
</dbReference>
<reference evidence="10 11" key="1">
    <citation type="submission" date="2022-08" db="EMBL/GenBank/DDBJ databases">
        <title>Aerococcaceae sp. nov isolated from spoiled eye mask.</title>
        <authorList>
            <person name="Zhou G."/>
            <person name="Xie X.-B."/>
            <person name="Shi Q.-S."/>
            <person name="Wang Y.-S."/>
            <person name="Wen X."/>
            <person name="Peng H."/>
            <person name="Yang X.-J."/>
            <person name="Tao H.-B."/>
            <person name="Huang X.-M."/>
        </authorList>
    </citation>
    <scope>NUCLEOTIDE SEQUENCE [LARGE SCALE GENOMIC DNA]</scope>
    <source>
        <strain evidence="11">DM20194951</strain>
    </source>
</reference>
<dbReference type="RefSeq" id="WP_313793047.1">
    <property type="nucleotide sequence ID" value="NZ_CP102453.1"/>
</dbReference>
<sequence length="323" mass="34429">MSKLKYYTNKYRWELILLLLLIALIVVFGIMNPRFLRLNVLLGSINDFMPINIISLSVTFVLIAGGMDIQAGSIVGLTSISVGLLWQQFGVNIWVASFIGLIIGGVAGLFSGTIISKLDVQPMVITLGGSFLFSGIALAILSLSGIETYLGISGFPESFTSLFRGRVGPVPNQAIIFIILVIANYILLHKTKYGRKVFLTGVNRSAAELSGIKTNRIITSTYVLSGISAALAGIVLTGYLGTAKPDFGKELTLPIITAVVLGGTSNTGGRGNILGTAIASLVIGVLRFGLSMNGVSTQYLEIPVGILLIVSLIVRMFLDKNKK</sequence>
<dbReference type="PANTHER" id="PTHR32196:SF71">
    <property type="entry name" value="AUTOINDUCER 2 IMPORT SYSTEM PERMEASE PROTEIN LSRD"/>
    <property type="match status" value="1"/>
</dbReference>
<evidence type="ECO:0000313" key="10">
    <source>
        <dbReference type="EMBL" id="UUX33545.1"/>
    </source>
</evidence>
<feature type="transmembrane region" description="Helical" evidence="9">
    <location>
        <begin position="170"/>
        <end position="188"/>
    </location>
</feature>